<keyword evidence="2" id="KW-1185">Reference proteome</keyword>
<evidence type="ECO:0000313" key="1">
    <source>
        <dbReference type="EMBL" id="QED23901.1"/>
    </source>
</evidence>
<dbReference type="Proteomes" id="UP000321934">
    <property type="component" value="Chromosome"/>
</dbReference>
<name>A0A5B8XIW7_9RICK</name>
<dbReference type="EMBL" id="CP029077">
    <property type="protein sequence ID" value="QED23901.1"/>
    <property type="molecule type" value="Genomic_DNA"/>
</dbReference>
<protein>
    <submittedName>
        <fullName evidence="1">Uncharacterized protein</fullName>
    </submittedName>
</protein>
<organism evidence="1 2">
    <name type="scientific">Candidatus Deianiraea vastatrix</name>
    <dbReference type="NCBI Taxonomy" id="2163644"/>
    <lineage>
        <taxon>Bacteria</taxon>
        <taxon>Pseudomonadati</taxon>
        <taxon>Pseudomonadota</taxon>
        <taxon>Alphaproteobacteria</taxon>
        <taxon>Rickettsiales</taxon>
        <taxon>Candidatus Deianiraeaceae</taxon>
        <taxon>Candidatus Deianiraea</taxon>
    </lineage>
</organism>
<proteinExistence type="predicted"/>
<dbReference type="RefSeq" id="WP_146821382.1">
    <property type="nucleotide sequence ID" value="NZ_CP029077.1"/>
</dbReference>
<gene>
    <name evidence="1" type="ORF">Deia_01120</name>
</gene>
<accession>A0A5B8XIW7</accession>
<reference evidence="1 2" key="1">
    <citation type="journal article" date="2019" name="ISME J.">
        <title>Deianiraea, an extracellular bacterium associated with the ciliate Paramecium, suggests an alternative scenario for the evolution of Rickettsiales.</title>
        <authorList>
            <person name="Castelli M."/>
            <person name="Sabaneyeva E."/>
            <person name="Lanzoni O."/>
            <person name="Lebedeva N."/>
            <person name="Floriano A.M."/>
            <person name="Gaiarsa S."/>
            <person name="Benken K."/>
            <person name="Modeo L."/>
            <person name="Bandi C."/>
            <person name="Potekhin A."/>
            <person name="Sassera D."/>
            <person name="Petroni G."/>
        </authorList>
    </citation>
    <scope>NUCLEOTIDE SEQUENCE [LARGE SCALE GENOMIC DNA]</scope>
    <source>
        <strain evidence="1">CyL4-1</strain>
    </source>
</reference>
<dbReference type="AlphaFoldDB" id="A0A5B8XIW7"/>
<sequence length="166" mass="18518">MNISDFLDKRNILLAKAILSSLDGSDIEKSEVIKFAISSFFSSQESKKSDISQLAEKISLLKLKSMNDVICVMLAAENIISAKIGEKIAYVFYSEKYGINEDLADKFVKEKCKDVGFIRYIGSKTYISSGFSVYFENLVLHNNLKNILSQIKANLMTAVDNFSSAV</sequence>
<evidence type="ECO:0000313" key="2">
    <source>
        <dbReference type="Proteomes" id="UP000321934"/>
    </source>
</evidence>